<dbReference type="OrthoDB" id="2970082at2"/>
<dbReference type="EMBL" id="RKRF01000012">
    <property type="protein sequence ID" value="RPF50618.1"/>
    <property type="molecule type" value="Genomic_DNA"/>
</dbReference>
<dbReference type="RefSeq" id="WP_124223182.1">
    <property type="nucleotide sequence ID" value="NZ_RKRF01000012.1"/>
</dbReference>
<feature type="transmembrane region" description="Helical" evidence="1">
    <location>
        <begin position="60"/>
        <end position="79"/>
    </location>
</feature>
<sequence>MSLERTDYILLGIVAALLAVDHFISGLPFLSWVFVGVVIYSLNYKKYKDTTLVEVRSWQAISTGLFIVMILIFSALGTVDDPSISLVNGLVWFAILLSIFEVIYQTIQIKKGTDDR</sequence>
<dbReference type="AlphaFoldDB" id="A0A3N5BLP8"/>
<keyword evidence="3" id="KW-1185">Reference proteome</keyword>
<dbReference type="Proteomes" id="UP000276443">
    <property type="component" value="Unassembled WGS sequence"/>
</dbReference>
<evidence type="ECO:0000313" key="3">
    <source>
        <dbReference type="Proteomes" id="UP000276443"/>
    </source>
</evidence>
<keyword evidence="1" id="KW-1133">Transmembrane helix</keyword>
<reference evidence="2 3" key="1">
    <citation type="submission" date="2018-11" db="EMBL/GenBank/DDBJ databases">
        <title>Genomic Encyclopedia of Type Strains, Phase IV (KMG-IV): sequencing the most valuable type-strain genomes for metagenomic binning, comparative biology and taxonomic classification.</title>
        <authorList>
            <person name="Goeker M."/>
        </authorList>
    </citation>
    <scope>NUCLEOTIDE SEQUENCE [LARGE SCALE GENOMIC DNA]</scope>
    <source>
        <strain evidence="2 3">DSM 18090</strain>
    </source>
</reference>
<organism evidence="2 3">
    <name type="scientific">Aquisalibacillus elongatus</name>
    <dbReference type="NCBI Taxonomy" id="485577"/>
    <lineage>
        <taxon>Bacteria</taxon>
        <taxon>Bacillati</taxon>
        <taxon>Bacillota</taxon>
        <taxon>Bacilli</taxon>
        <taxon>Bacillales</taxon>
        <taxon>Bacillaceae</taxon>
        <taxon>Aquisalibacillus</taxon>
    </lineage>
</organism>
<gene>
    <name evidence="2" type="ORF">EDC24_2586</name>
</gene>
<accession>A0A3N5BLP8</accession>
<keyword evidence="1" id="KW-0472">Membrane</keyword>
<keyword evidence="1" id="KW-0812">Transmembrane</keyword>
<feature type="transmembrane region" description="Helical" evidence="1">
    <location>
        <begin position="85"/>
        <end position="104"/>
    </location>
</feature>
<name>A0A3N5BLP8_9BACI</name>
<evidence type="ECO:0000256" key="1">
    <source>
        <dbReference type="SAM" id="Phobius"/>
    </source>
</evidence>
<comment type="caution">
    <text evidence="2">The sequence shown here is derived from an EMBL/GenBank/DDBJ whole genome shotgun (WGS) entry which is preliminary data.</text>
</comment>
<evidence type="ECO:0000313" key="2">
    <source>
        <dbReference type="EMBL" id="RPF50618.1"/>
    </source>
</evidence>
<feature type="transmembrane region" description="Helical" evidence="1">
    <location>
        <begin position="12"/>
        <end position="40"/>
    </location>
</feature>
<proteinExistence type="predicted"/>
<protein>
    <submittedName>
        <fullName evidence="2">Uncharacterized protein</fullName>
    </submittedName>
</protein>